<feature type="transmembrane region" description="Helical" evidence="1">
    <location>
        <begin position="30"/>
        <end position="49"/>
    </location>
</feature>
<keyword evidence="3" id="KW-1185">Reference proteome</keyword>
<accession>A0A6A7B0G2</accession>
<evidence type="ECO:0000256" key="1">
    <source>
        <dbReference type="SAM" id="Phobius"/>
    </source>
</evidence>
<sequence>MRLVVGCALLCVKGPRTAKFCLLQSILCTLKVACAVGLLVVAAPLWLAVTRRQRNLRTAPAM</sequence>
<proteinExistence type="predicted"/>
<gene>
    <name evidence="2" type="ORF">T440DRAFT_144533</name>
</gene>
<organism evidence="2 3">
    <name type="scientific">Plenodomus tracheiphilus IPT5</name>
    <dbReference type="NCBI Taxonomy" id="1408161"/>
    <lineage>
        <taxon>Eukaryota</taxon>
        <taxon>Fungi</taxon>
        <taxon>Dikarya</taxon>
        <taxon>Ascomycota</taxon>
        <taxon>Pezizomycotina</taxon>
        <taxon>Dothideomycetes</taxon>
        <taxon>Pleosporomycetidae</taxon>
        <taxon>Pleosporales</taxon>
        <taxon>Pleosporineae</taxon>
        <taxon>Leptosphaeriaceae</taxon>
        <taxon>Plenodomus</taxon>
    </lineage>
</organism>
<evidence type="ECO:0000313" key="3">
    <source>
        <dbReference type="Proteomes" id="UP000799423"/>
    </source>
</evidence>
<keyword evidence="1" id="KW-0472">Membrane</keyword>
<keyword evidence="1" id="KW-1133">Transmembrane helix</keyword>
<keyword evidence="1" id="KW-0812">Transmembrane</keyword>
<name>A0A6A7B0G2_9PLEO</name>
<dbReference type="EMBL" id="MU006314">
    <property type="protein sequence ID" value="KAF2849026.1"/>
    <property type="molecule type" value="Genomic_DNA"/>
</dbReference>
<reference evidence="2" key="1">
    <citation type="submission" date="2020-01" db="EMBL/GenBank/DDBJ databases">
        <authorList>
            <consortium name="DOE Joint Genome Institute"/>
            <person name="Haridas S."/>
            <person name="Albert R."/>
            <person name="Binder M."/>
            <person name="Bloem J."/>
            <person name="Labutti K."/>
            <person name="Salamov A."/>
            <person name="Andreopoulos B."/>
            <person name="Baker S.E."/>
            <person name="Barry K."/>
            <person name="Bills G."/>
            <person name="Bluhm B.H."/>
            <person name="Cannon C."/>
            <person name="Castanera R."/>
            <person name="Culley D.E."/>
            <person name="Daum C."/>
            <person name="Ezra D."/>
            <person name="Gonzalez J.B."/>
            <person name="Henrissat B."/>
            <person name="Kuo A."/>
            <person name="Liang C."/>
            <person name="Lipzen A."/>
            <person name="Lutzoni F."/>
            <person name="Magnuson J."/>
            <person name="Mondo S."/>
            <person name="Nolan M."/>
            <person name="Ohm R."/>
            <person name="Pangilinan J."/>
            <person name="Park H.-J."/>
            <person name="Ramirez L."/>
            <person name="Alfaro M."/>
            <person name="Sun H."/>
            <person name="Tritt A."/>
            <person name="Yoshinaga Y."/>
            <person name="Zwiers L.-H."/>
            <person name="Turgeon B.G."/>
            <person name="Goodwin S.B."/>
            <person name="Spatafora J.W."/>
            <person name="Crous P.W."/>
            <person name="Grigoriev I.V."/>
        </authorList>
    </citation>
    <scope>NUCLEOTIDE SEQUENCE</scope>
    <source>
        <strain evidence="2">IPT5</strain>
    </source>
</reference>
<evidence type="ECO:0000313" key="2">
    <source>
        <dbReference type="EMBL" id="KAF2849026.1"/>
    </source>
</evidence>
<dbReference type="AlphaFoldDB" id="A0A6A7B0G2"/>
<protein>
    <submittedName>
        <fullName evidence="2">Uncharacterized protein</fullName>
    </submittedName>
</protein>
<dbReference type="Proteomes" id="UP000799423">
    <property type="component" value="Unassembled WGS sequence"/>
</dbReference>